<dbReference type="OrthoDB" id="5855668at2759"/>
<dbReference type="Pfam" id="PF07002">
    <property type="entry name" value="Copine"/>
    <property type="match status" value="1"/>
</dbReference>
<dbReference type="PANTHER" id="PTHR10857">
    <property type="entry name" value="COPINE"/>
    <property type="match status" value="1"/>
</dbReference>
<keyword evidence="3" id="KW-1185">Reference proteome</keyword>
<reference evidence="2" key="1">
    <citation type="submission" date="2022-10" db="EMBL/GenBank/DDBJ databases">
        <title>Novel sulphate-reducing endosymbionts in the free-living metamonad Anaeramoeba.</title>
        <authorList>
            <person name="Jerlstrom-Hultqvist J."/>
            <person name="Cepicka I."/>
            <person name="Gallot-Lavallee L."/>
            <person name="Salas-Leiva D."/>
            <person name="Curtis B.A."/>
            <person name="Zahonova K."/>
            <person name="Pipaliya S."/>
            <person name="Dacks J."/>
            <person name="Roger A.J."/>
        </authorList>
    </citation>
    <scope>NUCLEOTIDE SEQUENCE</scope>
    <source>
        <strain evidence="2">BMAN</strain>
    </source>
</reference>
<sequence length="474" mass="55224">MENLSDFKLEIFLRIKNLKIQKKETIITIKNNKSEEKECENISNQNIKWEHRFECEYSFGQIDIYEVRKYFIEDERRKAFGKLQFSLAEIIYSNGMKLTKPLLNENNEDLGESIEIIAREIQNINLSLTLNIFGRKLDPKGSYLIFKKPNQKEIFKTETQTQKSPKWKPVIISTNQLCDNNLSKLILVECYKFDSTFIGNFQFTMENLISQNQVTLPLKIANSQKKTKSEIVIQISEKNQEKSFLDFLQKTMFHLIIGIDFTISNGRANMESSLHHLDKSQPNQYQQIISQIGNVFEYLNKSKKKLQIPVFGFGAKFISQNGKEITPDFFPLNNNSDNPEIKGIDNVLSQYENSVETLYFYGPSNFIPIITSTKQITKHKFSSNDYYVLLIITDGDVIRISEFQKEIESLNNYSLSIVVFGIGDLEFPELEMIDQQDLNGFTFIPFSKIEKNTNFAKKVLRKIPKHCIQQFKQK</sequence>
<evidence type="ECO:0000259" key="1">
    <source>
        <dbReference type="PROSITE" id="PS50234"/>
    </source>
</evidence>
<comment type="caution">
    <text evidence="2">The sequence shown here is derived from an EMBL/GenBank/DDBJ whole genome shotgun (WGS) entry which is preliminary data.</text>
</comment>
<accession>A0A9Q0R5D5</accession>
<name>A0A9Q0R5D5_ANAIG</name>
<dbReference type="GO" id="GO:0005544">
    <property type="term" value="F:calcium-dependent phospholipid binding"/>
    <property type="evidence" value="ECO:0007669"/>
    <property type="project" value="InterPro"/>
</dbReference>
<gene>
    <name evidence="2" type="ORF">M0811_12802</name>
</gene>
<feature type="domain" description="VWFA" evidence="1">
    <location>
        <begin position="254"/>
        <end position="459"/>
    </location>
</feature>
<evidence type="ECO:0000313" key="2">
    <source>
        <dbReference type="EMBL" id="KAJ5067884.1"/>
    </source>
</evidence>
<dbReference type="SUPFAM" id="SSF53300">
    <property type="entry name" value="vWA-like"/>
    <property type="match status" value="1"/>
</dbReference>
<dbReference type="AlphaFoldDB" id="A0A9Q0R5D5"/>
<dbReference type="InterPro" id="IPR002035">
    <property type="entry name" value="VWF_A"/>
</dbReference>
<organism evidence="2 3">
    <name type="scientific">Anaeramoeba ignava</name>
    <name type="common">Anaerobic marine amoeba</name>
    <dbReference type="NCBI Taxonomy" id="1746090"/>
    <lineage>
        <taxon>Eukaryota</taxon>
        <taxon>Metamonada</taxon>
        <taxon>Anaeramoebidae</taxon>
        <taxon>Anaeramoeba</taxon>
    </lineage>
</organism>
<dbReference type="PROSITE" id="PS50234">
    <property type="entry name" value="VWFA"/>
    <property type="match status" value="1"/>
</dbReference>
<dbReference type="GO" id="GO:0071277">
    <property type="term" value="P:cellular response to calcium ion"/>
    <property type="evidence" value="ECO:0007669"/>
    <property type="project" value="TreeGrafter"/>
</dbReference>
<dbReference type="EMBL" id="JAPDFW010000124">
    <property type="protein sequence ID" value="KAJ5067884.1"/>
    <property type="molecule type" value="Genomic_DNA"/>
</dbReference>
<dbReference type="SMART" id="SM00327">
    <property type="entry name" value="VWA"/>
    <property type="match status" value="1"/>
</dbReference>
<protein>
    <submittedName>
        <fullName evidence="2">Copine-8</fullName>
    </submittedName>
</protein>
<dbReference type="GO" id="GO:0005886">
    <property type="term" value="C:plasma membrane"/>
    <property type="evidence" value="ECO:0007669"/>
    <property type="project" value="TreeGrafter"/>
</dbReference>
<dbReference type="InterPro" id="IPR010734">
    <property type="entry name" value="Copine_C"/>
</dbReference>
<dbReference type="Proteomes" id="UP001149090">
    <property type="component" value="Unassembled WGS sequence"/>
</dbReference>
<dbReference type="InterPro" id="IPR045052">
    <property type="entry name" value="Copine"/>
</dbReference>
<evidence type="ECO:0000313" key="3">
    <source>
        <dbReference type="Proteomes" id="UP001149090"/>
    </source>
</evidence>
<dbReference type="InterPro" id="IPR036465">
    <property type="entry name" value="vWFA_dom_sf"/>
</dbReference>
<dbReference type="PANTHER" id="PTHR10857:SF106">
    <property type="entry name" value="C2 DOMAIN-CONTAINING PROTEIN"/>
    <property type="match status" value="1"/>
</dbReference>
<proteinExistence type="predicted"/>